<sequence>MLKVDPSIIGDGIRLFSGPFAPTRFTPVDEVTLPGGVRVVTYDRST</sequence>
<dbReference type="AlphaFoldDB" id="A0A938YH70"/>
<evidence type="ECO:0000313" key="1">
    <source>
        <dbReference type="EMBL" id="MBM9469431.1"/>
    </source>
</evidence>
<protein>
    <recommendedName>
        <fullName evidence="3">Dihydrofolate reductase</fullName>
    </recommendedName>
</protein>
<gene>
    <name evidence="1" type="ORF">JL106_19260</name>
</gene>
<organism evidence="1 2">
    <name type="scientific">Nakamurella leprariae</name>
    <dbReference type="NCBI Taxonomy" id="2803911"/>
    <lineage>
        <taxon>Bacteria</taxon>
        <taxon>Bacillati</taxon>
        <taxon>Actinomycetota</taxon>
        <taxon>Actinomycetes</taxon>
        <taxon>Nakamurellales</taxon>
        <taxon>Nakamurellaceae</taxon>
        <taxon>Nakamurella</taxon>
    </lineage>
</organism>
<dbReference type="EMBL" id="JAERWK010000026">
    <property type="protein sequence ID" value="MBM9469431.1"/>
    <property type="molecule type" value="Genomic_DNA"/>
</dbReference>
<evidence type="ECO:0000313" key="2">
    <source>
        <dbReference type="Proteomes" id="UP000663792"/>
    </source>
</evidence>
<proteinExistence type="predicted"/>
<name>A0A938YH70_9ACTN</name>
<dbReference type="Proteomes" id="UP000663792">
    <property type="component" value="Unassembled WGS sequence"/>
</dbReference>
<dbReference type="RefSeq" id="WP_205262392.1">
    <property type="nucleotide sequence ID" value="NZ_JAERWK010000026.1"/>
</dbReference>
<evidence type="ECO:0008006" key="3">
    <source>
        <dbReference type="Google" id="ProtNLM"/>
    </source>
</evidence>
<keyword evidence="2" id="KW-1185">Reference proteome</keyword>
<comment type="caution">
    <text evidence="1">The sequence shown here is derived from an EMBL/GenBank/DDBJ whole genome shotgun (WGS) entry which is preliminary data.</text>
</comment>
<accession>A0A938YH70</accession>
<reference evidence="1" key="1">
    <citation type="submission" date="2021-01" db="EMBL/GenBank/DDBJ databases">
        <title>YIM 132084 draft genome.</title>
        <authorList>
            <person name="An D."/>
        </authorList>
    </citation>
    <scope>NUCLEOTIDE SEQUENCE</scope>
    <source>
        <strain evidence="1">YIM 132084</strain>
    </source>
</reference>